<feature type="region of interest" description="Disordered" evidence="1">
    <location>
        <begin position="19"/>
        <end position="55"/>
    </location>
</feature>
<feature type="non-terminal residue" evidence="3">
    <location>
        <position position="163"/>
    </location>
</feature>
<reference evidence="3 4" key="1">
    <citation type="submission" date="2013-05" db="EMBL/GenBank/DDBJ databases">
        <title>Draft genome of the parasitic nematode Anyclostoma ceylanicum.</title>
        <authorList>
            <person name="Mitreva M."/>
        </authorList>
    </citation>
    <scope>NUCLEOTIDE SEQUENCE [LARGE SCALE GENOMIC DNA]</scope>
</reference>
<name>A0A0D6L7X3_9BILA</name>
<keyword evidence="2" id="KW-0472">Membrane</keyword>
<feature type="compositionally biased region" description="Polar residues" evidence="1">
    <location>
        <begin position="19"/>
        <end position="34"/>
    </location>
</feature>
<keyword evidence="2" id="KW-0812">Transmembrane</keyword>
<dbReference type="InterPro" id="IPR050327">
    <property type="entry name" value="Proton-linked_MCT"/>
</dbReference>
<evidence type="ECO:0000313" key="3">
    <source>
        <dbReference type="EMBL" id="EPB65686.1"/>
    </source>
</evidence>
<dbReference type="PANTHER" id="PTHR11360:SF284">
    <property type="entry name" value="EG:103B4.3 PROTEIN-RELATED"/>
    <property type="match status" value="1"/>
</dbReference>
<feature type="transmembrane region" description="Helical" evidence="2">
    <location>
        <begin position="68"/>
        <end position="92"/>
    </location>
</feature>
<dbReference type="GO" id="GO:0008028">
    <property type="term" value="F:monocarboxylic acid transmembrane transporter activity"/>
    <property type="evidence" value="ECO:0007669"/>
    <property type="project" value="TreeGrafter"/>
</dbReference>
<proteinExistence type="predicted"/>
<evidence type="ECO:0000256" key="2">
    <source>
        <dbReference type="SAM" id="Phobius"/>
    </source>
</evidence>
<evidence type="ECO:0000256" key="1">
    <source>
        <dbReference type="SAM" id="MobiDB-lite"/>
    </source>
</evidence>
<keyword evidence="4" id="KW-1185">Reference proteome</keyword>
<organism evidence="3 4">
    <name type="scientific">Ancylostoma ceylanicum</name>
    <dbReference type="NCBI Taxonomy" id="53326"/>
    <lineage>
        <taxon>Eukaryota</taxon>
        <taxon>Metazoa</taxon>
        <taxon>Ecdysozoa</taxon>
        <taxon>Nematoda</taxon>
        <taxon>Chromadorea</taxon>
        <taxon>Rhabditida</taxon>
        <taxon>Rhabditina</taxon>
        <taxon>Rhabditomorpha</taxon>
        <taxon>Strongyloidea</taxon>
        <taxon>Ancylostomatidae</taxon>
        <taxon>Ancylostomatinae</taxon>
        <taxon>Ancylostoma</taxon>
    </lineage>
</organism>
<dbReference type="SUPFAM" id="SSF103473">
    <property type="entry name" value="MFS general substrate transporter"/>
    <property type="match status" value="1"/>
</dbReference>
<dbReference type="Gene3D" id="1.20.1250.20">
    <property type="entry name" value="MFS general substrate transporter like domains"/>
    <property type="match status" value="1"/>
</dbReference>
<accession>A0A0D6L7X3</accession>
<dbReference type="InterPro" id="IPR036259">
    <property type="entry name" value="MFS_trans_sf"/>
</dbReference>
<dbReference type="Proteomes" id="UP000054495">
    <property type="component" value="Unassembled WGS sequence"/>
</dbReference>
<sequence length="163" mass="17767">MPVFAENFEQIVTARSTGSLHKRTMSTATSTSAEKLQEVRETSEEVSENSSPDNAEGKNMFMTISNMLSLSLLIDPTFLIFAISNLLTSVGFNSPLYFLPLHATRGVGLDSASSSRVLSVFGLCNTLGRVVFGVVADHKLPLPYGLGNDTARNRLWMYNISLS</sequence>
<gene>
    <name evidence="3" type="ORF">ANCCEY_15247</name>
</gene>
<protein>
    <recommendedName>
        <fullName evidence="5">Major facilitator superfamily (MFS) profile domain-containing protein</fullName>
    </recommendedName>
</protein>
<dbReference type="EMBL" id="KE127387">
    <property type="protein sequence ID" value="EPB65686.1"/>
    <property type="molecule type" value="Genomic_DNA"/>
</dbReference>
<dbReference type="PANTHER" id="PTHR11360">
    <property type="entry name" value="MONOCARBOXYLATE TRANSPORTER"/>
    <property type="match status" value="1"/>
</dbReference>
<evidence type="ECO:0000313" key="4">
    <source>
        <dbReference type="Proteomes" id="UP000054495"/>
    </source>
</evidence>
<dbReference type="AlphaFoldDB" id="A0A0D6L7X3"/>
<evidence type="ECO:0008006" key="5">
    <source>
        <dbReference type="Google" id="ProtNLM"/>
    </source>
</evidence>
<keyword evidence="2" id="KW-1133">Transmembrane helix</keyword>